<feature type="region of interest" description="Disordered" evidence="1">
    <location>
        <begin position="34"/>
        <end position="55"/>
    </location>
</feature>
<dbReference type="GO" id="GO:0016787">
    <property type="term" value="F:hydrolase activity"/>
    <property type="evidence" value="ECO:0007669"/>
    <property type="project" value="UniProtKB-KW"/>
</dbReference>
<proteinExistence type="predicted"/>
<evidence type="ECO:0000259" key="3">
    <source>
        <dbReference type="Pfam" id="PF13472"/>
    </source>
</evidence>
<feature type="chain" id="PRO_5046027740" evidence="2">
    <location>
        <begin position="29"/>
        <end position="459"/>
    </location>
</feature>
<evidence type="ECO:0000313" key="4">
    <source>
        <dbReference type="EMBL" id="GAA2507146.1"/>
    </source>
</evidence>
<comment type="caution">
    <text evidence="4">The sequence shown here is derived from an EMBL/GenBank/DDBJ whole genome shotgun (WGS) entry which is preliminary data.</text>
</comment>
<accession>A0ABP5ZYL9</accession>
<feature type="domain" description="SGNH hydrolase-type esterase" evidence="3">
    <location>
        <begin position="235"/>
        <end position="430"/>
    </location>
</feature>
<feature type="signal peptide" evidence="2">
    <location>
        <begin position="1"/>
        <end position="28"/>
    </location>
</feature>
<evidence type="ECO:0000256" key="1">
    <source>
        <dbReference type="SAM" id="MobiDB-lite"/>
    </source>
</evidence>
<dbReference type="Pfam" id="PF13472">
    <property type="entry name" value="Lipase_GDSL_2"/>
    <property type="match status" value="1"/>
</dbReference>
<protein>
    <submittedName>
        <fullName evidence="4">SGNH/GDSL hydrolase family protein</fullName>
    </submittedName>
</protein>
<evidence type="ECO:0000256" key="2">
    <source>
        <dbReference type="SAM" id="SignalP"/>
    </source>
</evidence>
<dbReference type="InterPro" id="IPR053140">
    <property type="entry name" value="GDSL_Rv0518-like"/>
</dbReference>
<dbReference type="SUPFAM" id="SSF52266">
    <property type="entry name" value="SGNH hydrolase"/>
    <property type="match status" value="1"/>
</dbReference>
<keyword evidence="4" id="KW-0378">Hydrolase</keyword>
<reference evidence="5" key="1">
    <citation type="journal article" date="2019" name="Int. J. Syst. Evol. Microbiol.">
        <title>The Global Catalogue of Microorganisms (GCM) 10K type strain sequencing project: providing services to taxonomists for standard genome sequencing and annotation.</title>
        <authorList>
            <consortium name="The Broad Institute Genomics Platform"/>
            <consortium name="The Broad Institute Genome Sequencing Center for Infectious Disease"/>
            <person name="Wu L."/>
            <person name="Ma J."/>
        </authorList>
    </citation>
    <scope>NUCLEOTIDE SEQUENCE [LARGE SCALE GENOMIC DNA]</scope>
    <source>
        <strain evidence="5">JCM 6307</strain>
    </source>
</reference>
<dbReference type="RefSeq" id="WP_344385567.1">
    <property type="nucleotide sequence ID" value="NZ_BAAATA010000041.1"/>
</dbReference>
<keyword evidence="5" id="KW-1185">Reference proteome</keyword>
<gene>
    <name evidence="4" type="ORF">GCM10010406_49690</name>
</gene>
<dbReference type="PANTHER" id="PTHR43784:SF2">
    <property type="entry name" value="GDSL-LIKE LIPASE_ACYLHYDROLASE, PUTATIVE (AFU_ORTHOLOGUE AFUA_2G00820)-RELATED"/>
    <property type="match status" value="1"/>
</dbReference>
<dbReference type="Gene3D" id="3.40.50.1110">
    <property type="entry name" value="SGNH hydrolase"/>
    <property type="match status" value="1"/>
</dbReference>
<organism evidence="4 5">
    <name type="scientific">Streptomyces thermolineatus</name>
    <dbReference type="NCBI Taxonomy" id="44033"/>
    <lineage>
        <taxon>Bacteria</taxon>
        <taxon>Bacillati</taxon>
        <taxon>Actinomycetota</taxon>
        <taxon>Actinomycetes</taxon>
        <taxon>Kitasatosporales</taxon>
        <taxon>Streptomycetaceae</taxon>
        <taxon>Streptomyces</taxon>
    </lineage>
</organism>
<dbReference type="CDD" id="cd01830">
    <property type="entry name" value="XynE_like"/>
    <property type="match status" value="1"/>
</dbReference>
<keyword evidence="2" id="KW-0732">Signal</keyword>
<dbReference type="Proteomes" id="UP001501358">
    <property type="component" value="Unassembled WGS sequence"/>
</dbReference>
<dbReference type="PANTHER" id="PTHR43784">
    <property type="entry name" value="GDSL-LIKE LIPASE/ACYLHYDROLASE, PUTATIVE (AFU_ORTHOLOGUE AFUA_2G00820)-RELATED"/>
    <property type="match status" value="1"/>
</dbReference>
<dbReference type="InterPro" id="IPR036514">
    <property type="entry name" value="SGNH_hydro_sf"/>
</dbReference>
<sequence length="459" mass="47572">MYRYEHRTARTWWCVLLSILVVACTAAAVTAGRRHDAGPAPAGGSGDRDLGRAQAGRVAAPRWVGTWSAAASGAGPGAPREHGGTSLRSVVRISVGGSRVRVELSNAAGHEPLAVAHATVALAAPGGGPDTAAGTMRRLAFGGRPSVTVPAAGTVTSDGAALTVPDGADLVVTTYVPVTAGGLTHHPHALRTSYSARGDRAADPSGRAFTDRSSSWRLLAGVEVWTARAEGAVVALGDSLTDGIGSTPEANRRWTDVLARRLLAQRQGPRWGVLNQGIAGNRVLPRGTGPAPVTNPSGTERLERDVLREAGARVVVVELGLNDILIPPPENRPPDARRIVAGLRALTERARGEGLRVVGSTLTPFGGSRAWNPRLEEVRQEVNRQIRAGRAFDAVVDFDRALRDPSHPSRLLRAHDSGDRVHPGDTGHRAMADAVAAALGLPPATGGGAPAVPVHGSGP</sequence>
<dbReference type="EMBL" id="BAAATA010000041">
    <property type="protein sequence ID" value="GAA2507146.1"/>
    <property type="molecule type" value="Genomic_DNA"/>
</dbReference>
<dbReference type="InterPro" id="IPR013830">
    <property type="entry name" value="SGNH_hydro"/>
</dbReference>
<dbReference type="PROSITE" id="PS51257">
    <property type="entry name" value="PROKAR_LIPOPROTEIN"/>
    <property type="match status" value="1"/>
</dbReference>
<evidence type="ECO:0000313" key="5">
    <source>
        <dbReference type="Proteomes" id="UP001501358"/>
    </source>
</evidence>
<name>A0ABP5ZYL9_9ACTN</name>